<dbReference type="EMBL" id="JACGCM010002347">
    <property type="protein sequence ID" value="KAF6140928.1"/>
    <property type="molecule type" value="Genomic_DNA"/>
</dbReference>
<dbReference type="AlphaFoldDB" id="A0A7J7LEC5"/>
<dbReference type="PANTHER" id="PTHR32285">
    <property type="entry name" value="PROTEIN TRICHOME BIREFRINGENCE-LIKE 9-RELATED"/>
    <property type="match status" value="1"/>
</dbReference>
<evidence type="ECO:0000313" key="11">
    <source>
        <dbReference type="Proteomes" id="UP000541444"/>
    </source>
</evidence>
<evidence type="ECO:0000313" key="10">
    <source>
        <dbReference type="EMBL" id="KAF6140928.1"/>
    </source>
</evidence>
<comment type="subcellular location">
    <subcellularLocation>
        <location evidence="1">Membrane</location>
        <topology evidence="1">Single-pass membrane protein</topology>
    </subcellularLocation>
</comment>
<feature type="transmembrane region" description="Helical" evidence="7">
    <location>
        <begin position="166"/>
        <end position="184"/>
    </location>
</feature>
<feature type="domain" description="Trichome birefringence-like N-terminal" evidence="9">
    <location>
        <begin position="83"/>
        <end position="136"/>
    </location>
</feature>
<dbReference type="InterPro" id="IPR026057">
    <property type="entry name" value="TBL_C"/>
</dbReference>
<dbReference type="OrthoDB" id="1739608at2759"/>
<evidence type="ECO:0000259" key="8">
    <source>
        <dbReference type="Pfam" id="PF13839"/>
    </source>
</evidence>
<keyword evidence="5 7" id="KW-1133">Transmembrane helix</keyword>
<dbReference type="InterPro" id="IPR029962">
    <property type="entry name" value="TBL"/>
</dbReference>
<comment type="caution">
    <text evidence="10">The sequence shown here is derived from an EMBL/GenBank/DDBJ whole genome shotgun (WGS) entry which is preliminary data.</text>
</comment>
<evidence type="ECO:0000259" key="9">
    <source>
        <dbReference type="Pfam" id="PF14416"/>
    </source>
</evidence>
<dbReference type="PANTHER" id="PTHR32285:SF324">
    <property type="entry name" value="PROTEIN TRICHOME BIREFRINGENCE-LIKE 25"/>
    <property type="match status" value="1"/>
</dbReference>
<gene>
    <name evidence="10" type="ORF">GIB67_042341</name>
</gene>
<accession>A0A7J7LEC5</accession>
<keyword evidence="4" id="KW-0735">Signal-anchor</keyword>
<evidence type="ECO:0000256" key="4">
    <source>
        <dbReference type="ARBA" id="ARBA00022968"/>
    </source>
</evidence>
<name>A0A7J7LEC5_9MAGN</name>
<comment type="similarity">
    <text evidence="2">Belongs to the PC-esterase family. TBL subfamily.</text>
</comment>
<organism evidence="10 11">
    <name type="scientific">Kingdonia uniflora</name>
    <dbReference type="NCBI Taxonomy" id="39325"/>
    <lineage>
        <taxon>Eukaryota</taxon>
        <taxon>Viridiplantae</taxon>
        <taxon>Streptophyta</taxon>
        <taxon>Embryophyta</taxon>
        <taxon>Tracheophyta</taxon>
        <taxon>Spermatophyta</taxon>
        <taxon>Magnoliopsida</taxon>
        <taxon>Ranunculales</taxon>
        <taxon>Circaeasteraceae</taxon>
        <taxon>Kingdonia</taxon>
    </lineage>
</organism>
<keyword evidence="6 7" id="KW-0472">Membrane</keyword>
<dbReference type="GO" id="GO:0005794">
    <property type="term" value="C:Golgi apparatus"/>
    <property type="evidence" value="ECO:0007669"/>
    <property type="project" value="TreeGrafter"/>
</dbReference>
<keyword evidence="11" id="KW-1185">Reference proteome</keyword>
<evidence type="ECO:0000256" key="2">
    <source>
        <dbReference type="ARBA" id="ARBA00007727"/>
    </source>
</evidence>
<dbReference type="InterPro" id="IPR025846">
    <property type="entry name" value="TBL_N"/>
</dbReference>
<protein>
    <recommendedName>
        <fullName evidence="12">Trichome birefringence-like N-terminal domain-containing protein</fullName>
    </recommendedName>
</protein>
<keyword evidence="3 7" id="KW-0812">Transmembrane</keyword>
<proteinExistence type="inferred from homology"/>
<reference evidence="10 11" key="1">
    <citation type="journal article" date="2020" name="IScience">
        <title>Genome Sequencing of the Endangered Kingdonia uniflora (Circaeasteraceae, Ranunculales) Reveals Potential Mechanisms of Evolutionary Specialization.</title>
        <authorList>
            <person name="Sun Y."/>
            <person name="Deng T."/>
            <person name="Zhang A."/>
            <person name="Moore M.J."/>
            <person name="Landis J.B."/>
            <person name="Lin N."/>
            <person name="Zhang H."/>
            <person name="Zhang X."/>
            <person name="Huang J."/>
            <person name="Zhang X."/>
            <person name="Sun H."/>
            <person name="Wang H."/>
        </authorList>
    </citation>
    <scope>NUCLEOTIDE SEQUENCE [LARGE SCALE GENOMIC DNA]</scope>
    <source>
        <strain evidence="10">TB1705</strain>
        <tissue evidence="10">Leaf</tissue>
    </source>
</reference>
<dbReference type="Pfam" id="PF13839">
    <property type="entry name" value="PC-Esterase"/>
    <property type="match status" value="1"/>
</dbReference>
<evidence type="ECO:0000256" key="7">
    <source>
        <dbReference type="SAM" id="Phobius"/>
    </source>
</evidence>
<dbReference type="GO" id="GO:0016413">
    <property type="term" value="F:O-acetyltransferase activity"/>
    <property type="evidence" value="ECO:0007669"/>
    <property type="project" value="InterPro"/>
</dbReference>
<evidence type="ECO:0000256" key="3">
    <source>
        <dbReference type="ARBA" id="ARBA00022692"/>
    </source>
</evidence>
<sequence length="186" mass="21468">MVKNMRFDLTPSSISKHNYVLMKIGVSILITGFVFHIFFSTPSGPGVDITEVEVEEEEITPFVEEEPVSVEVPLVGDQHVDKEKCDIFTGDWIPDPSGPIYTNESCHVVEAHQNCMSNGRPDTGYLYWRWNPRDCQLPRFDAERFLNLMRNKSWAFVGDSISRNHVQSLVCILSKYFITYYVLLRR</sequence>
<dbReference type="Pfam" id="PF14416">
    <property type="entry name" value="PMR5N"/>
    <property type="match status" value="1"/>
</dbReference>
<feature type="domain" description="Trichome birefringence-like C-terminal" evidence="8">
    <location>
        <begin position="137"/>
        <end position="175"/>
    </location>
</feature>
<dbReference type="Proteomes" id="UP000541444">
    <property type="component" value="Unassembled WGS sequence"/>
</dbReference>
<evidence type="ECO:0000256" key="6">
    <source>
        <dbReference type="ARBA" id="ARBA00023136"/>
    </source>
</evidence>
<evidence type="ECO:0008006" key="12">
    <source>
        <dbReference type="Google" id="ProtNLM"/>
    </source>
</evidence>
<evidence type="ECO:0000256" key="1">
    <source>
        <dbReference type="ARBA" id="ARBA00004167"/>
    </source>
</evidence>
<feature type="transmembrane region" description="Helical" evidence="7">
    <location>
        <begin position="20"/>
        <end position="39"/>
    </location>
</feature>
<dbReference type="GO" id="GO:0016020">
    <property type="term" value="C:membrane"/>
    <property type="evidence" value="ECO:0007669"/>
    <property type="project" value="UniProtKB-SubCell"/>
</dbReference>
<evidence type="ECO:0000256" key="5">
    <source>
        <dbReference type="ARBA" id="ARBA00022989"/>
    </source>
</evidence>